<gene>
    <name evidence="1" type="ORF">E5K00_06965</name>
</gene>
<name>A0A4Z0Q5Q0_9BACT</name>
<reference evidence="1 2" key="1">
    <citation type="submission" date="2019-04" db="EMBL/GenBank/DDBJ databases">
        <authorList>
            <person name="Feng G."/>
            <person name="Zhang J."/>
            <person name="Zhu H."/>
        </authorList>
    </citation>
    <scope>NUCLEOTIDE SEQUENCE [LARGE SCALE GENOMIC DNA]</scope>
    <source>
        <strain evidence="1 2">JCM 31653</strain>
    </source>
</reference>
<evidence type="ECO:0000313" key="1">
    <source>
        <dbReference type="EMBL" id="TGE24934.1"/>
    </source>
</evidence>
<dbReference type="EMBL" id="SRLC01000001">
    <property type="protein sequence ID" value="TGE24934.1"/>
    <property type="molecule type" value="Genomic_DNA"/>
</dbReference>
<dbReference type="Proteomes" id="UP000297549">
    <property type="component" value="Unassembled WGS sequence"/>
</dbReference>
<evidence type="ECO:0000313" key="2">
    <source>
        <dbReference type="Proteomes" id="UP000297549"/>
    </source>
</evidence>
<accession>A0A4Z0Q5Q0</accession>
<dbReference type="AlphaFoldDB" id="A0A4Z0Q5Q0"/>
<sequence>MQEWSDQLFEQKQELLRKTADEDSPLRDAVGCLSSLKAVVGYGAHVIGLAASVFHLSTQKDKTWSDWLNLTGYSMGVVRNARLIPFRVIQLLDNAQPKVGVYSHLPDFEEMKRLISAVNTQARESQPLYALCHPLGQHYRAHIENPVVGSLEPDTDIRYDMLYAIVNHVLEVFQSIFILLKLVTAANEALVRELPNPVVRLPSRNLPS</sequence>
<organism evidence="1 2">
    <name type="scientific">Hymenobacter aquaticus</name>
    <dbReference type="NCBI Taxonomy" id="1867101"/>
    <lineage>
        <taxon>Bacteria</taxon>
        <taxon>Pseudomonadati</taxon>
        <taxon>Bacteroidota</taxon>
        <taxon>Cytophagia</taxon>
        <taxon>Cytophagales</taxon>
        <taxon>Hymenobacteraceae</taxon>
        <taxon>Hymenobacter</taxon>
    </lineage>
</organism>
<proteinExistence type="predicted"/>
<protein>
    <submittedName>
        <fullName evidence="1">Uncharacterized protein</fullName>
    </submittedName>
</protein>
<comment type="caution">
    <text evidence="1">The sequence shown here is derived from an EMBL/GenBank/DDBJ whole genome shotgun (WGS) entry which is preliminary data.</text>
</comment>
<keyword evidence="2" id="KW-1185">Reference proteome</keyword>